<dbReference type="Gene3D" id="3.40.30.10">
    <property type="entry name" value="Glutaredoxin"/>
    <property type="match status" value="1"/>
</dbReference>
<dbReference type="Pfam" id="PF00043">
    <property type="entry name" value="GST_C"/>
    <property type="match status" value="1"/>
</dbReference>
<evidence type="ECO:0000259" key="2">
    <source>
        <dbReference type="PROSITE" id="PS50405"/>
    </source>
</evidence>
<dbReference type="SUPFAM" id="SSF52833">
    <property type="entry name" value="Thioredoxin-like"/>
    <property type="match status" value="1"/>
</dbReference>
<dbReference type="PROSITE" id="PS50405">
    <property type="entry name" value="GST_CTER"/>
    <property type="match status" value="1"/>
</dbReference>
<name>A0A0A0D030_9PROT</name>
<proteinExistence type="predicted"/>
<dbReference type="InterPro" id="IPR004046">
    <property type="entry name" value="GST_C"/>
</dbReference>
<sequence>MALTLYLHPLASFCHKVLIAFYENGTAFQSVTVDLQDPGEAGALMAKWPVGKIPVLHDTSRDRVVAETSIIIEYVQRHYPGPAPMLPEDGDQALDARLWDRAFDLYVAVPMQRIVGDRLRPAESRDPYGVDEARRSLDTAYAMLDAHLAGREWAIGDRFTLADCAASPALFYASMVHPFEAAYPNLAAYFERLLARPSMRRTLREARPYFSMFPYREAMPDRFLRDAPGA</sequence>
<dbReference type="InterPro" id="IPR004045">
    <property type="entry name" value="Glutathione_S-Trfase_N"/>
</dbReference>
<dbReference type="PANTHER" id="PTHR44051:SF8">
    <property type="entry name" value="GLUTATHIONE S-TRANSFERASE GSTA"/>
    <property type="match status" value="1"/>
</dbReference>
<reference evidence="3 4" key="1">
    <citation type="submission" date="2014-01" db="EMBL/GenBank/DDBJ databases">
        <title>Genome sequence determination for a cystic fibrosis isolate, Inquilinus limosus.</title>
        <authorList>
            <person name="Pino M."/>
            <person name="Di Conza J."/>
            <person name="Gutkind G."/>
        </authorList>
    </citation>
    <scope>NUCLEOTIDE SEQUENCE [LARGE SCALE GENOMIC DNA]</scope>
    <source>
        <strain evidence="3 4">MP06</strain>
    </source>
</reference>
<organism evidence="3 4">
    <name type="scientific">Inquilinus limosus MP06</name>
    <dbReference type="NCBI Taxonomy" id="1398085"/>
    <lineage>
        <taxon>Bacteria</taxon>
        <taxon>Pseudomonadati</taxon>
        <taxon>Pseudomonadota</taxon>
        <taxon>Alphaproteobacteria</taxon>
        <taxon>Rhodospirillales</taxon>
        <taxon>Rhodospirillaceae</taxon>
        <taxon>Inquilinus</taxon>
    </lineage>
</organism>
<dbReference type="PANTHER" id="PTHR44051">
    <property type="entry name" value="GLUTATHIONE S-TRANSFERASE-RELATED"/>
    <property type="match status" value="1"/>
</dbReference>
<evidence type="ECO:0000313" key="3">
    <source>
        <dbReference type="EMBL" id="KGM31203.1"/>
    </source>
</evidence>
<keyword evidence="3" id="KW-0808">Transferase</keyword>
<dbReference type="SUPFAM" id="SSF47616">
    <property type="entry name" value="GST C-terminal domain-like"/>
    <property type="match status" value="1"/>
</dbReference>
<dbReference type="CDD" id="cd00570">
    <property type="entry name" value="GST_N_family"/>
    <property type="match status" value="1"/>
</dbReference>
<evidence type="ECO:0000259" key="1">
    <source>
        <dbReference type="PROSITE" id="PS50404"/>
    </source>
</evidence>
<dbReference type="AlphaFoldDB" id="A0A0A0D030"/>
<dbReference type="Proteomes" id="UP000029995">
    <property type="component" value="Unassembled WGS sequence"/>
</dbReference>
<dbReference type="InterPro" id="IPR036282">
    <property type="entry name" value="Glutathione-S-Trfase_C_sf"/>
</dbReference>
<dbReference type="InterPro" id="IPR040079">
    <property type="entry name" value="Glutathione_S-Trfase"/>
</dbReference>
<accession>A0A0A0D030</accession>
<dbReference type="InterPro" id="IPR010987">
    <property type="entry name" value="Glutathione-S-Trfase_C-like"/>
</dbReference>
<dbReference type="PROSITE" id="PS50404">
    <property type="entry name" value="GST_NTER"/>
    <property type="match status" value="1"/>
</dbReference>
<dbReference type="SFLD" id="SFLDG00358">
    <property type="entry name" value="Main_(cytGST)"/>
    <property type="match status" value="1"/>
</dbReference>
<comment type="caution">
    <text evidence="3">The sequence shown here is derived from an EMBL/GenBank/DDBJ whole genome shotgun (WGS) entry which is preliminary data.</text>
</comment>
<dbReference type="SFLD" id="SFLDS00019">
    <property type="entry name" value="Glutathione_Transferase_(cytos"/>
    <property type="match status" value="1"/>
</dbReference>
<dbReference type="OrthoDB" id="9782992at2"/>
<dbReference type="EMBL" id="JANX01000569">
    <property type="protein sequence ID" value="KGM31203.1"/>
    <property type="molecule type" value="Genomic_DNA"/>
</dbReference>
<dbReference type="GO" id="GO:0016740">
    <property type="term" value="F:transferase activity"/>
    <property type="evidence" value="ECO:0007669"/>
    <property type="project" value="UniProtKB-KW"/>
</dbReference>
<dbReference type="Gene3D" id="1.20.1050.10">
    <property type="match status" value="1"/>
</dbReference>
<protein>
    <submittedName>
        <fullName evidence="3">Glutathione S-transferase</fullName>
    </submittedName>
</protein>
<evidence type="ECO:0000313" key="4">
    <source>
        <dbReference type="Proteomes" id="UP000029995"/>
    </source>
</evidence>
<dbReference type="Pfam" id="PF13417">
    <property type="entry name" value="GST_N_3"/>
    <property type="match status" value="1"/>
</dbReference>
<dbReference type="RefSeq" id="WP_034846418.1">
    <property type="nucleotide sequence ID" value="NZ_JANX01000569.1"/>
</dbReference>
<dbReference type="InterPro" id="IPR036249">
    <property type="entry name" value="Thioredoxin-like_sf"/>
</dbReference>
<feature type="domain" description="GST N-terminal" evidence="1">
    <location>
        <begin position="1"/>
        <end position="83"/>
    </location>
</feature>
<feature type="domain" description="GST C-terminal" evidence="2">
    <location>
        <begin position="88"/>
        <end position="210"/>
    </location>
</feature>
<gene>
    <name evidence="3" type="ORF">P409_28565</name>
</gene>